<protein>
    <submittedName>
        <fullName evidence="2">Uncharacterized protein</fullName>
    </submittedName>
</protein>
<feature type="compositionally biased region" description="Low complexity" evidence="1">
    <location>
        <begin position="82"/>
        <end position="105"/>
    </location>
</feature>
<reference evidence="2" key="1">
    <citation type="submission" date="2016-10" db="EMBL/GenBank/DDBJ databases">
        <authorList>
            <person name="Benchimol M."/>
            <person name="Almeida L.G."/>
            <person name="Vasconcelos A.T."/>
            <person name="Perreira-Neves A."/>
            <person name="Rosa I.A."/>
            <person name="Tasca T."/>
            <person name="Bogo M.R."/>
            <person name="de Souza W."/>
        </authorList>
    </citation>
    <scope>NUCLEOTIDE SEQUENCE [LARGE SCALE GENOMIC DNA]</scope>
    <source>
        <strain evidence="2">K</strain>
    </source>
</reference>
<name>A0A1J4JJ61_9EUKA</name>
<dbReference type="PANTHER" id="PTHR47026:SF2">
    <property type="entry name" value="FLAGELLAR ASSOCIATED PROTEIN"/>
    <property type="match status" value="1"/>
</dbReference>
<dbReference type="AlphaFoldDB" id="A0A1J4JJ61"/>
<evidence type="ECO:0000256" key="1">
    <source>
        <dbReference type="SAM" id="MobiDB-lite"/>
    </source>
</evidence>
<accession>A0A1J4JJ61</accession>
<feature type="compositionally biased region" description="Polar residues" evidence="1">
    <location>
        <begin position="138"/>
        <end position="160"/>
    </location>
</feature>
<feature type="region of interest" description="Disordered" evidence="1">
    <location>
        <begin position="236"/>
        <end position="284"/>
    </location>
</feature>
<dbReference type="GeneID" id="94845353"/>
<gene>
    <name evidence="2" type="ORF">TRFO_36131</name>
</gene>
<evidence type="ECO:0000313" key="3">
    <source>
        <dbReference type="Proteomes" id="UP000179807"/>
    </source>
</evidence>
<keyword evidence="3" id="KW-1185">Reference proteome</keyword>
<feature type="compositionally biased region" description="Low complexity" evidence="1">
    <location>
        <begin position="36"/>
        <end position="52"/>
    </location>
</feature>
<proteinExistence type="predicted"/>
<comment type="caution">
    <text evidence="2">The sequence shown here is derived from an EMBL/GenBank/DDBJ whole genome shotgun (WGS) entry which is preliminary data.</text>
</comment>
<dbReference type="Proteomes" id="UP000179807">
    <property type="component" value="Unassembled WGS sequence"/>
</dbReference>
<dbReference type="PANTHER" id="PTHR47026">
    <property type="entry name" value="PIGMENTOSA GTPASE REGULATOR-LIKE PROTEIN, PUTATIVE-RELATED"/>
    <property type="match status" value="1"/>
</dbReference>
<organism evidence="2 3">
    <name type="scientific">Tritrichomonas foetus</name>
    <dbReference type="NCBI Taxonomy" id="1144522"/>
    <lineage>
        <taxon>Eukaryota</taxon>
        <taxon>Metamonada</taxon>
        <taxon>Parabasalia</taxon>
        <taxon>Tritrichomonadida</taxon>
        <taxon>Tritrichomonadidae</taxon>
        <taxon>Tritrichomonas</taxon>
    </lineage>
</organism>
<feature type="compositionally biased region" description="Polar residues" evidence="1">
    <location>
        <begin position="106"/>
        <end position="124"/>
    </location>
</feature>
<dbReference type="VEuPathDB" id="TrichDB:TRFO_36131"/>
<evidence type="ECO:0000313" key="2">
    <source>
        <dbReference type="EMBL" id="OHS97595.1"/>
    </source>
</evidence>
<feature type="compositionally biased region" description="Polar residues" evidence="1">
    <location>
        <begin position="1"/>
        <end position="12"/>
    </location>
</feature>
<sequence>MSNEPAQQIDTTSEVKPDHQAPLEYVHNQITDGLISNTQNNENPESNQQNTNANDYNENPAEEATSLQPKLPPLNNLHTYESQNYDSQNNYNSSSPRNSNNFNTSQNSYNSNAPNSTRAPNSLKFSPMPRPERAPRRSINTARNSTSSGFRRSWSISQPTEPTPDEQRIIQRALAGESLSNLDESQLNTLILQLQTLRKQLALNHKYKEGMKVNDAIARAEKCRLDFQKKELHERAENEFQKEKSDFETRKENFDRETSQMIRDLEERHDTQRKEMNAEHERQENELMEKWMSPSKVRQYNRSSAALTVLRRQHALLLSQNRFKEAEVIASEIDEKTQQELAQNHAMHQKDFEAAQDILFARQKDEVEFFENRIAVEMAALKQRRGRGRRAIENKEKRIEAKEEGLKEPDRLWNQSQIHRTEEMTGRSRSIQPSSKMSVRELGGNEVAILALPPLDKNKTSQRKK</sequence>
<feature type="region of interest" description="Disordered" evidence="1">
    <location>
        <begin position="1"/>
        <end position="166"/>
    </location>
</feature>
<dbReference type="RefSeq" id="XP_068350732.1">
    <property type="nucleotide sequence ID" value="XM_068510649.1"/>
</dbReference>
<dbReference type="EMBL" id="MLAK01001105">
    <property type="protein sequence ID" value="OHS97595.1"/>
    <property type="molecule type" value="Genomic_DNA"/>
</dbReference>